<feature type="transmembrane region" description="Helical" evidence="1">
    <location>
        <begin position="128"/>
        <end position="147"/>
    </location>
</feature>
<evidence type="ECO:0000313" key="2">
    <source>
        <dbReference type="EMBL" id="KAC0899946.1"/>
    </source>
</evidence>
<keyword evidence="3" id="KW-1185">Reference proteome</keyword>
<keyword evidence="1" id="KW-0472">Membrane</keyword>
<sequence>MTIFTHLSQLFQRIFHPQPPPDLGAAAQPFLLEVHNHIIDWVKIMVAFCFAWVPAIALTHAQLQSKFSPIFLVVSFQLLLCFACFFVSIFMKSKFPVKARVLDLVGVFFAVTAFFTAITIPFPLWLQIITWLLYAISFLAILVSVLFSK</sequence>
<organism evidence="2 3">
    <name type="scientific">Carpinus fangiana</name>
    <dbReference type="NCBI Taxonomy" id="176857"/>
    <lineage>
        <taxon>Eukaryota</taxon>
        <taxon>Viridiplantae</taxon>
        <taxon>Streptophyta</taxon>
        <taxon>Embryophyta</taxon>
        <taxon>Tracheophyta</taxon>
        <taxon>Spermatophyta</taxon>
        <taxon>Magnoliopsida</taxon>
        <taxon>eudicotyledons</taxon>
        <taxon>Gunneridae</taxon>
        <taxon>Pentapetalae</taxon>
        <taxon>rosids</taxon>
        <taxon>fabids</taxon>
        <taxon>Fagales</taxon>
        <taxon>Betulaceae</taxon>
        <taxon>Carpinus</taxon>
    </lineage>
</organism>
<keyword evidence="1" id="KW-0812">Transmembrane</keyword>
<dbReference type="Proteomes" id="UP000327013">
    <property type="component" value="Unassembled WGS sequence"/>
</dbReference>
<evidence type="ECO:0000256" key="1">
    <source>
        <dbReference type="SAM" id="Phobius"/>
    </source>
</evidence>
<dbReference type="OrthoDB" id="1745749at2759"/>
<feature type="transmembrane region" description="Helical" evidence="1">
    <location>
        <begin position="67"/>
        <end position="89"/>
    </location>
</feature>
<feature type="transmembrane region" description="Helical" evidence="1">
    <location>
        <begin position="41"/>
        <end position="61"/>
    </location>
</feature>
<dbReference type="PANTHER" id="PTHR34741">
    <property type="entry name" value="IMAP FAMILY MEMBER 1, PUTATIVE-RELATED"/>
    <property type="match status" value="1"/>
</dbReference>
<dbReference type="PANTHER" id="PTHR34741:SF2">
    <property type="entry name" value="VESICLE TRANSPORT PROTEIN"/>
    <property type="match status" value="1"/>
</dbReference>
<dbReference type="EMBL" id="VIBQ01000443">
    <property type="protein sequence ID" value="KAC0899946.1"/>
    <property type="molecule type" value="Genomic_DNA"/>
</dbReference>
<comment type="caution">
    <text evidence="2">The sequence shown here is derived from an EMBL/GenBank/DDBJ whole genome shotgun (WGS) entry which is preliminary data.</text>
</comment>
<proteinExistence type="predicted"/>
<dbReference type="AlphaFoldDB" id="A0A5N6L661"/>
<keyword evidence="1" id="KW-1133">Transmembrane helix</keyword>
<gene>
    <name evidence="2" type="ORF">FH972_027129</name>
</gene>
<reference evidence="2 3" key="1">
    <citation type="submission" date="2019-06" db="EMBL/GenBank/DDBJ databases">
        <title>A chromosomal-level reference genome of Carpinus fangiana (Coryloideae, Betulaceae).</title>
        <authorList>
            <person name="Yang X."/>
            <person name="Wang Z."/>
            <person name="Zhang L."/>
            <person name="Hao G."/>
            <person name="Liu J."/>
            <person name="Yang Y."/>
        </authorList>
    </citation>
    <scope>NUCLEOTIDE SEQUENCE [LARGE SCALE GENOMIC DNA]</scope>
    <source>
        <strain evidence="2">Cfa_2016G</strain>
        <tissue evidence="2">Leaf</tissue>
    </source>
</reference>
<accession>A0A5N6L661</accession>
<evidence type="ECO:0000313" key="3">
    <source>
        <dbReference type="Proteomes" id="UP000327013"/>
    </source>
</evidence>
<feature type="transmembrane region" description="Helical" evidence="1">
    <location>
        <begin position="101"/>
        <end position="122"/>
    </location>
</feature>
<name>A0A5N6L661_9ROSI</name>
<protein>
    <submittedName>
        <fullName evidence="2">Uncharacterized protein</fullName>
    </submittedName>
</protein>